<protein>
    <submittedName>
        <fullName evidence="2">Uncharacterized protein</fullName>
    </submittedName>
</protein>
<proteinExistence type="predicted"/>
<feature type="transmembrane region" description="Helical" evidence="1">
    <location>
        <begin position="21"/>
        <end position="46"/>
    </location>
</feature>
<dbReference type="AlphaFoldDB" id="A0A2S0NG20"/>
<feature type="transmembrane region" description="Helical" evidence="1">
    <location>
        <begin position="52"/>
        <end position="72"/>
    </location>
</feature>
<keyword evidence="1" id="KW-0472">Membrane</keyword>
<dbReference type="EMBL" id="CP027668">
    <property type="protein sequence ID" value="AVO46881.1"/>
    <property type="molecule type" value="Genomic_DNA"/>
</dbReference>
<keyword evidence="1" id="KW-0812">Transmembrane</keyword>
<evidence type="ECO:0000313" key="3">
    <source>
        <dbReference type="Proteomes" id="UP000237889"/>
    </source>
</evidence>
<sequence>MSFAYALFRASDAETFLRRVLAFDAVTSGAMGLALIAAAGTLGPLLNLPVPLLRGVGLSFIPFVALVAYAATRKPASRALGLTVAGLNALWVILSFGLLLSGSVTPNALGMVFVAAQAVFVGILAELQVVGARRLATA</sequence>
<dbReference type="Proteomes" id="UP000237889">
    <property type="component" value="Chromosome"/>
</dbReference>
<name>A0A2S0NG20_9HYPH</name>
<keyword evidence="3" id="KW-1185">Reference proteome</keyword>
<dbReference type="OrthoDB" id="7570420at2"/>
<feature type="transmembrane region" description="Helical" evidence="1">
    <location>
        <begin position="79"/>
        <end position="102"/>
    </location>
</feature>
<keyword evidence="1" id="KW-1133">Transmembrane helix</keyword>
<gene>
    <name evidence="2" type="ORF">C6569_18465</name>
</gene>
<organism evidence="2 3">
    <name type="scientific">Phreatobacter cathodiphilus</name>
    <dbReference type="NCBI Taxonomy" id="1868589"/>
    <lineage>
        <taxon>Bacteria</taxon>
        <taxon>Pseudomonadati</taxon>
        <taxon>Pseudomonadota</taxon>
        <taxon>Alphaproteobacteria</taxon>
        <taxon>Hyphomicrobiales</taxon>
        <taxon>Phreatobacteraceae</taxon>
        <taxon>Phreatobacter</taxon>
    </lineage>
</organism>
<feature type="transmembrane region" description="Helical" evidence="1">
    <location>
        <begin position="108"/>
        <end position="127"/>
    </location>
</feature>
<accession>A0A2S0NG20</accession>
<evidence type="ECO:0000313" key="2">
    <source>
        <dbReference type="EMBL" id="AVO46881.1"/>
    </source>
</evidence>
<dbReference type="RefSeq" id="WP_106750251.1">
    <property type="nucleotide sequence ID" value="NZ_CP027668.1"/>
</dbReference>
<dbReference type="KEGG" id="phr:C6569_18465"/>
<reference evidence="2 3" key="1">
    <citation type="submission" date="2018-03" db="EMBL/GenBank/DDBJ databases">
        <title>Genome sequencing of Phreatobacter sp.</title>
        <authorList>
            <person name="Kim S.-J."/>
            <person name="Heo J."/>
            <person name="Kwon S.-W."/>
        </authorList>
    </citation>
    <scope>NUCLEOTIDE SEQUENCE [LARGE SCALE GENOMIC DNA]</scope>
    <source>
        <strain evidence="2 3">S-12</strain>
    </source>
</reference>
<evidence type="ECO:0000256" key="1">
    <source>
        <dbReference type="SAM" id="Phobius"/>
    </source>
</evidence>